<proteinExistence type="predicted"/>
<evidence type="ECO:0000313" key="2">
    <source>
        <dbReference type="Proteomes" id="UP000642107"/>
    </source>
</evidence>
<sequence length="155" mass="16505">MLVRRLARPMLASWYVHDGLDAVRTPAPHVAVARPVADRVTSALGRAPLPDRTLVWAVRAHGAATILAGAGLALGRAPRSSAATLALLTLPLVVAQQPFTARRTVDRERVAPFVHALGGLGAAVLTAVDLEGRPGVAWRVDKARRDRADRATHEE</sequence>
<evidence type="ECO:0000313" key="1">
    <source>
        <dbReference type="EMBL" id="MBD9698984.1"/>
    </source>
</evidence>
<organism evidence="1 2">
    <name type="scientific">Flavimobilis rhizosphaerae</name>
    <dbReference type="NCBI Taxonomy" id="2775421"/>
    <lineage>
        <taxon>Bacteria</taxon>
        <taxon>Bacillati</taxon>
        <taxon>Actinomycetota</taxon>
        <taxon>Actinomycetes</taxon>
        <taxon>Micrococcales</taxon>
        <taxon>Jonesiaceae</taxon>
        <taxon>Flavimobilis</taxon>
    </lineage>
</organism>
<protein>
    <submittedName>
        <fullName evidence="1">DoxX family membrane protein</fullName>
    </submittedName>
</protein>
<keyword evidence="2" id="KW-1185">Reference proteome</keyword>
<dbReference type="RefSeq" id="WP_192278688.1">
    <property type="nucleotide sequence ID" value="NZ_JACZDF010000002.1"/>
</dbReference>
<dbReference type="EMBL" id="JACZDF010000002">
    <property type="protein sequence ID" value="MBD9698984.1"/>
    <property type="molecule type" value="Genomic_DNA"/>
</dbReference>
<comment type="caution">
    <text evidence="1">The sequence shown here is derived from an EMBL/GenBank/DDBJ whole genome shotgun (WGS) entry which is preliminary data.</text>
</comment>
<reference evidence="1 2" key="1">
    <citation type="submission" date="2020-09" db="EMBL/GenBank/DDBJ databases">
        <title>Flavimobilis rhizosphaerae sp. nov., isolated from rhizosphere soil of Spartina alterniflora.</title>
        <authorList>
            <person name="Hanqin C."/>
        </authorList>
    </citation>
    <scope>NUCLEOTIDE SEQUENCE [LARGE SCALE GENOMIC DNA]</scope>
    <source>
        <strain evidence="1 2">GY 10621</strain>
    </source>
</reference>
<accession>A0ABR9DQ00</accession>
<gene>
    <name evidence="1" type="ORF">IGS67_05670</name>
</gene>
<dbReference type="Proteomes" id="UP000642107">
    <property type="component" value="Unassembled WGS sequence"/>
</dbReference>
<name>A0ABR9DQ00_9MICO</name>